<accession>A0A2R6BII3</accession>
<dbReference type="EMBL" id="NEXG01000058">
    <property type="protein sequence ID" value="PSN98477.1"/>
    <property type="molecule type" value="Genomic_DNA"/>
</dbReference>
<proteinExistence type="predicted"/>
<dbReference type="Proteomes" id="UP000241120">
    <property type="component" value="Unassembled WGS sequence"/>
</dbReference>
<comment type="caution">
    <text evidence="1">The sequence shown here is derived from an EMBL/GenBank/DDBJ whole genome shotgun (WGS) entry which is preliminary data.</text>
</comment>
<reference evidence="1 2" key="1">
    <citation type="submission" date="2017-04" db="EMBL/GenBank/DDBJ databases">
        <title>Novel microbial lineages endemic to geothermal iron-oxide mats fill important gaps in the evolutionary history of Archaea.</title>
        <authorList>
            <person name="Jay Z.J."/>
            <person name="Beam J.P."/>
            <person name="Dlakic M."/>
            <person name="Rusch D.B."/>
            <person name="Kozubal M.A."/>
            <person name="Inskeep W.P."/>
        </authorList>
    </citation>
    <scope>NUCLEOTIDE SEQUENCE [LARGE SCALE GENOMIC DNA]</scope>
    <source>
        <strain evidence="1">ECH_B_1</strain>
    </source>
</reference>
<name>A0A2R6BII3_9ARCH</name>
<organism evidence="1 2">
    <name type="scientific">Candidatus Marsarchaeota G2 archaeon ECH_B_1</name>
    <dbReference type="NCBI Taxonomy" id="1978159"/>
    <lineage>
        <taxon>Archaea</taxon>
        <taxon>Candidatus Marsarchaeota</taxon>
        <taxon>Candidatus Marsarchaeota group 2</taxon>
    </lineage>
</organism>
<sequence>MEPCVNLLECIDKGLKKKVDRIKIAVAYVKLSGVEKLSSLLKNASECTIVTSLDFGITELEGIKKLKEVGCSVYIYNNKR</sequence>
<protein>
    <submittedName>
        <fullName evidence="1">Uncharacterized protein</fullName>
    </submittedName>
</protein>
<dbReference type="AlphaFoldDB" id="A0A2R6BII3"/>
<evidence type="ECO:0000313" key="1">
    <source>
        <dbReference type="EMBL" id="PSN98477.1"/>
    </source>
</evidence>
<gene>
    <name evidence="1" type="ORF">B9Q05_12700</name>
</gene>
<dbReference type="Gene3D" id="3.30.870.10">
    <property type="entry name" value="Endonuclease Chain A"/>
    <property type="match status" value="1"/>
</dbReference>
<evidence type="ECO:0000313" key="2">
    <source>
        <dbReference type="Proteomes" id="UP000241120"/>
    </source>
</evidence>